<feature type="signal peptide" evidence="1">
    <location>
        <begin position="1"/>
        <end position="22"/>
    </location>
</feature>
<gene>
    <name evidence="2" type="ORF">MUN86_10690</name>
</gene>
<protein>
    <submittedName>
        <fullName evidence="2">Uncharacterized protein</fullName>
    </submittedName>
</protein>
<reference evidence="2" key="1">
    <citation type="submission" date="2022-04" db="EMBL/GenBank/DDBJ databases">
        <title>Hymenobacter sp. isolated from the air.</title>
        <authorList>
            <person name="Won M."/>
            <person name="Lee C.-M."/>
            <person name="Woen H.-Y."/>
            <person name="Kwon S.-W."/>
        </authorList>
    </citation>
    <scope>NUCLEOTIDE SEQUENCE</scope>
    <source>
        <strain evidence="2">5420S-77</strain>
    </source>
</reference>
<keyword evidence="3" id="KW-1185">Reference proteome</keyword>
<dbReference type="EMBL" id="CP095061">
    <property type="protein sequence ID" value="UOQ68270.1"/>
    <property type="molecule type" value="Genomic_DNA"/>
</dbReference>
<name>A0ABY4GBX5_9BACT</name>
<evidence type="ECO:0000256" key="1">
    <source>
        <dbReference type="SAM" id="SignalP"/>
    </source>
</evidence>
<proteinExistence type="predicted"/>
<organism evidence="2 3">
    <name type="scientific">Hymenobacter volaticus</name>
    <dbReference type="NCBI Taxonomy" id="2932254"/>
    <lineage>
        <taxon>Bacteria</taxon>
        <taxon>Pseudomonadati</taxon>
        <taxon>Bacteroidota</taxon>
        <taxon>Cytophagia</taxon>
        <taxon>Cytophagales</taxon>
        <taxon>Hymenobacteraceae</taxon>
        <taxon>Hymenobacter</taxon>
    </lineage>
</organism>
<evidence type="ECO:0000313" key="3">
    <source>
        <dbReference type="Proteomes" id="UP000830401"/>
    </source>
</evidence>
<evidence type="ECO:0000313" key="2">
    <source>
        <dbReference type="EMBL" id="UOQ68270.1"/>
    </source>
</evidence>
<feature type="chain" id="PRO_5045975031" evidence="1">
    <location>
        <begin position="23"/>
        <end position="121"/>
    </location>
</feature>
<accession>A0ABY4GBX5</accession>
<sequence>MKKIFTFLLLSAMIGTSQLAEAGSGDQTSPNARATQMVKQLAKKIQLSEGQYVKVRQLNLRLLNDVQAVKTQSAGDAAAIDQQLAELQSHYEWDLTAILGPRQMVAYNQSKADMMAMSVGK</sequence>
<dbReference type="Proteomes" id="UP000830401">
    <property type="component" value="Chromosome"/>
</dbReference>
<keyword evidence="1" id="KW-0732">Signal</keyword>
<dbReference type="RefSeq" id="WP_245125162.1">
    <property type="nucleotide sequence ID" value="NZ_CP095061.1"/>
</dbReference>